<keyword evidence="3" id="KW-1185">Reference proteome</keyword>
<sequence length="234" mass="27052">MIYYDDLPLSKDILAALNELKIDYVFQPIFYPDGKTVYAWEALMRPHDMDVTELIAEYEKQDKLHVLEVATLFGATQAYFIRGYKEYLSINTFPSECFSKEEVDAFISYYGGQKNAMILESLEYPYLSVEIAQIKRKYADINNNLIAIDDFGTGINNFDVIDAANPDIVKIDRTLLTDIDKDTYRQEQLREIIDTFHARKISVVAEGIETEGEFETMKELGADFFQGYYLKRPS</sequence>
<dbReference type="InterPro" id="IPR035919">
    <property type="entry name" value="EAL_sf"/>
</dbReference>
<dbReference type="InterPro" id="IPR001633">
    <property type="entry name" value="EAL_dom"/>
</dbReference>
<dbReference type="RefSeq" id="WP_099386890.1">
    <property type="nucleotide sequence ID" value="NZ_JANSWH010000042.1"/>
</dbReference>
<evidence type="ECO:0000313" key="2">
    <source>
        <dbReference type="EMBL" id="PHU36350.1"/>
    </source>
</evidence>
<dbReference type="SMART" id="SM00052">
    <property type="entry name" value="EAL"/>
    <property type="match status" value="1"/>
</dbReference>
<dbReference type="CDD" id="cd01948">
    <property type="entry name" value="EAL"/>
    <property type="match status" value="1"/>
</dbReference>
<comment type="caution">
    <text evidence="2">The sequence shown here is derived from an EMBL/GenBank/DDBJ whole genome shotgun (WGS) entry which is preliminary data.</text>
</comment>
<dbReference type="PROSITE" id="PS50883">
    <property type="entry name" value="EAL"/>
    <property type="match status" value="1"/>
</dbReference>
<gene>
    <name evidence="2" type="ORF">CSX02_12255</name>
</gene>
<name>A0A2G3DZP0_9FIRM</name>
<reference evidence="2 3" key="2">
    <citation type="submission" date="2017-10" db="EMBL/GenBank/DDBJ databases">
        <authorList>
            <person name="Banno H."/>
            <person name="Chua N.-H."/>
        </authorList>
    </citation>
    <scope>NUCLEOTIDE SEQUENCE [LARGE SCALE GENOMIC DNA]</scope>
    <source>
        <strain evidence="2 3">JK623</strain>
    </source>
</reference>
<dbReference type="PANTHER" id="PTHR33121:SF15">
    <property type="entry name" value="BLUE LIGHT- AND TEMPERATURE-REGULATED ANTIREPRESSOR BLUF"/>
    <property type="match status" value="1"/>
</dbReference>
<dbReference type="GO" id="GO:0016829">
    <property type="term" value="F:lyase activity"/>
    <property type="evidence" value="ECO:0007669"/>
    <property type="project" value="UniProtKB-KW"/>
</dbReference>
<dbReference type="Proteomes" id="UP000224563">
    <property type="component" value="Unassembled WGS sequence"/>
</dbReference>
<dbReference type="InterPro" id="IPR050706">
    <property type="entry name" value="Cyclic-di-GMP_PDE-like"/>
</dbReference>
<organism evidence="2 3">
    <name type="scientific">Agathobacter ruminis</name>
    <dbReference type="NCBI Taxonomy" id="1712665"/>
    <lineage>
        <taxon>Bacteria</taxon>
        <taxon>Bacillati</taxon>
        <taxon>Bacillota</taxon>
        <taxon>Clostridia</taxon>
        <taxon>Lachnospirales</taxon>
        <taxon>Lachnospiraceae</taxon>
        <taxon>Agathobacter</taxon>
    </lineage>
</organism>
<evidence type="ECO:0000259" key="1">
    <source>
        <dbReference type="PROSITE" id="PS50883"/>
    </source>
</evidence>
<dbReference type="PANTHER" id="PTHR33121">
    <property type="entry name" value="CYCLIC DI-GMP PHOSPHODIESTERASE PDEF"/>
    <property type="match status" value="1"/>
</dbReference>
<dbReference type="AlphaFoldDB" id="A0A2G3DZP0"/>
<dbReference type="Pfam" id="PF00563">
    <property type="entry name" value="EAL"/>
    <property type="match status" value="1"/>
</dbReference>
<accession>A0A2G3DZP0</accession>
<keyword evidence="2" id="KW-0456">Lyase</keyword>
<dbReference type="GO" id="GO:0071111">
    <property type="term" value="F:cyclic-guanylate-specific phosphodiesterase activity"/>
    <property type="evidence" value="ECO:0007669"/>
    <property type="project" value="InterPro"/>
</dbReference>
<feature type="domain" description="EAL" evidence="1">
    <location>
        <begin position="6"/>
        <end position="234"/>
    </location>
</feature>
<evidence type="ECO:0000313" key="3">
    <source>
        <dbReference type="Proteomes" id="UP000224563"/>
    </source>
</evidence>
<proteinExistence type="predicted"/>
<dbReference type="Gene3D" id="3.20.20.450">
    <property type="entry name" value="EAL domain"/>
    <property type="match status" value="1"/>
</dbReference>
<dbReference type="EMBL" id="PDYG01000134">
    <property type="protein sequence ID" value="PHU36350.1"/>
    <property type="molecule type" value="Genomic_DNA"/>
</dbReference>
<dbReference type="SUPFAM" id="SSF141868">
    <property type="entry name" value="EAL domain-like"/>
    <property type="match status" value="1"/>
</dbReference>
<protein>
    <submittedName>
        <fullName evidence="2">Histidine ammonia-lyase</fullName>
    </submittedName>
</protein>
<reference evidence="2 3" key="1">
    <citation type="submission" date="2017-10" db="EMBL/GenBank/DDBJ databases">
        <title>Resolving the taxonomy of Roseburia spp., Eubacterium rectale and Agathobacter spp. through phylogenomic analysis.</title>
        <authorList>
            <person name="Sheridan P.O."/>
            <person name="Walker A.W."/>
            <person name="Duncan S.H."/>
            <person name="Scott K.P."/>
            <person name="Toole P.W.O."/>
            <person name="Luis P."/>
            <person name="Flint H.J."/>
        </authorList>
    </citation>
    <scope>NUCLEOTIDE SEQUENCE [LARGE SCALE GENOMIC DNA]</scope>
    <source>
        <strain evidence="2 3">JK623</strain>
    </source>
</reference>